<dbReference type="EMBL" id="JABDYF010000003">
    <property type="protein sequence ID" value="MBX5089538.1"/>
    <property type="molecule type" value="Genomic_DNA"/>
</dbReference>
<dbReference type="EMBL" id="JABDYC010000001">
    <property type="protein sequence ID" value="MBX5022048.1"/>
    <property type="molecule type" value="Genomic_DNA"/>
</dbReference>
<reference evidence="2 5" key="1">
    <citation type="submission" date="2020-04" db="EMBL/GenBank/DDBJ databases">
        <title>Global-level population genomics: horizontal gene transfer, symbiosis and evolution in Rhizobia.</title>
        <authorList>
            <person name="Gai Y."/>
        </authorList>
    </citation>
    <scope>NUCLEOTIDE SEQUENCE</scope>
    <source>
        <strain evidence="3 5">BLR33</strain>
        <strain evidence="2">BLR57</strain>
    </source>
</reference>
<organism evidence="2 4">
    <name type="scientific">Rhizobium lentis</name>
    <dbReference type="NCBI Taxonomy" id="1138194"/>
    <lineage>
        <taxon>Bacteria</taxon>
        <taxon>Pseudomonadati</taxon>
        <taxon>Pseudomonadota</taxon>
        <taxon>Alphaproteobacteria</taxon>
        <taxon>Hyphomicrobiales</taxon>
        <taxon>Rhizobiaceae</taxon>
        <taxon>Rhizobium/Agrobacterium group</taxon>
        <taxon>Rhizobium</taxon>
    </lineage>
</organism>
<evidence type="ECO:0000313" key="3">
    <source>
        <dbReference type="EMBL" id="MBX5089538.1"/>
    </source>
</evidence>
<evidence type="ECO:0000313" key="2">
    <source>
        <dbReference type="EMBL" id="MBX5022048.1"/>
    </source>
</evidence>
<evidence type="ECO:0000313" key="4">
    <source>
        <dbReference type="Proteomes" id="UP000749740"/>
    </source>
</evidence>
<dbReference type="RefSeq" id="WP_221105336.1">
    <property type="nucleotide sequence ID" value="NZ_JABDXQ010000008.1"/>
</dbReference>
<sequence>MKKILATLLSASFLLSPMNVSQMSADDHRRLSRQRWRAPPVSRRQRLPPDVTGGFPCRKGLAETLSAKV</sequence>
<gene>
    <name evidence="3" type="ORF">HJB60_10210</name>
    <name evidence="2" type="ORF">HJB63_05570</name>
</gene>
<protein>
    <submittedName>
        <fullName evidence="2">Uncharacterized protein</fullName>
    </submittedName>
</protein>
<name>A0A9Q3M4Q9_9HYPH</name>
<dbReference type="Proteomes" id="UP000770629">
    <property type="component" value="Unassembled WGS sequence"/>
</dbReference>
<keyword evidence="5" id="KW-1185">Reference proteome</keyword>
<comment type="caution">
    <text evidence="2">The sequence shown here is derived from an EMBL/GenBank/DDBJ whole genome shotgun (WGS) entry which is preliminary data.</text>
</comment>
<dbReference type="Proteomes" id="UP000749740">
    <property type="component" value="Unassembled WGS sequence"/>
</dbReference>
<evidence type="ECO:0000313" key="5">
    <source>
        <dbReference type="Proteomes" id="UP000770629"/>
    </source>
</evidence>
<feature type="region of interest" description="Disordered" evidence="1">
    <location>
        <begin position="24"/>
        <end position="54"/>
    </location>
</feature>
<dbReference type="AlphaFoldDB" id="A0A9Q3M4Q9"/>
<proteinExistence type="predicted"/>
<evidence type="ECO:0000256" key="1">
    <source>
        <dbReference type="SAM" id="MobiDB-lite"/>
    </source>
</evidence>
<accession>A0A9Q3M4Q9</accession>